<keyword evidence="4" id="KW-1185">Reference proteome</keyword>
<accession>A0ABP0PXD4</accession>
<dbReference type="EMBL" id="CAXAMM010038728">
    <property type="protein sequence ID" value="CAK9080449.1"/>
    <property type="molecule type" value="Genomic_DNA"/>
</dbReference>
<reference evidence="2 4" key="1">
    <citation type="submission" date="2024-02" db="EMBL/GenBank/DDBJ databases">
        <authorList>
            <person name="Chen Y."/>
            <person name="Shah S."/>
            <person name="Dougan E. K."/>
            <person name="Thang M."/>
            <person name="Chan C."/>
        </authorList>
    </citation>
    <scope>NUCLEOTIDE SEQUENCE [LARGE SCALE GENOMIC DNA]</scope>
</reference>
<evidence type="ECO:0000313" key="3">
    <source>
        <dbReference type="EMBL" id="CAK9080449.1"/>
    </source>
</evidence>
<proteinExistence type="predicted"/>
<evidence type="ECO:0000313" key="2">
    <source>
        <dbReference type="EMBL" id="CAK9080446.1"/>
    </source>
</evidence>
<comment type="caution">
    <text evidence="2">The sequence shown here is derived from an EMBL/GenBank/DDBJ whole genome shotgun (WGS) entry which is preliminary data.</text>
</comment>
<gene>
    <name evidence="2" type="ORF">SCF082_LOCUS38346</name>
    <name evidence="3" type="ORF">SCF082_LOCUS38347</name>
</gene>
<dbReference type="Proteomes" id="UP001642464">
    <property type="component" value="Unassembled WGS sequence"/>
</dbReference>
<evidence type="ECO:0008006" key="5">
    <source>
        <dbReference type="Google" id="ProtNLM"/>
    </source>
</evidence>
<name>A0ABP0PXD4_9DINO</name>
<evidence type="ECO:0000313" key="4">
    <source>
        <dbReference type="Proteomes" id="UP001642464"/>
    </source>
</evidence>
<dbReference type="EMBL" id="CAXAMM010038727">
    <property type="protein sequence ID" value="CAK9080446.1"/>
    <property type="molecule type" value="Genomic_DNA"/>
</dbReference>
<organism evidence="2 4">
    <name type="scientific">Durusdinium trenchii</name>
    <dbReference type="NCBI Taxonomy" id="1381693"/>
    <lineage>
        <taxon>Eukaryota</taxon>
        <taxon>Sar</taxon>
        <taxon>Alveolata</taxon>
        <taxon>Dinophyceae</taxon>
        <taxon>Suessiales</taxon>
        <taxon>Symbiodiniaceae</taxon>
        <taxon>Durusdinium</taxon>
    </lineage>
</organism>
<protein>
    <recommendedName>
        <fullName evidence="5">Tyr recombinase domain-containing protein</fullName>
    </recommendedName>
</protein>
<sequence>MPWENVFVGPLENVEKKFEVPKPVKELIPIARAVGAKTGDFCANLSESAFKKAGLRVLKSCDERLWSERLSAGRKAAVRKWTTLVVSEPSAWDIAIRHFSGGKMMFDPCPLAESIKDALSSKASSTRQSRANPLFRFMAFCNQSGLKAWPIMEAAVYTFLKSRDDFAPTFPRSLLVSISFARHALGLRGEIDLTMSGRTKGVSHAWFVRKRNLLQRPPLSVAQLTRLEDIVGDERRAPQDRIAAGFFCFVAYSRSRYSDALNVTDLKLDVVVVNGKKPGFIEAQTNRVKTSLTLQKKTMFLPISGCTLGAGNASLWLRSLLEGTDGPETGGLGTHSLKATLLSWCSKYGLDVVTRRALGYHTSSSDKSVYTYSRDAMSGPLRELQRVLDEVARGSFRPDATRSGYFVDVDGREKKQCPEDIFEASSSESSADEDERDFEKEEAA</sequence>
<feature type="region of interest" description="Disordered" evidence="1">
    <location>
        <begin position="418"/>
        <end position="444"/>
    </location>
</feature>
<evidence type="ECO:0000256" key="1">
    <source>
        <dbReference type="SAM" id="MobiDB-lite"/>
    </source>
</evidence>